<gene>
    <name evidence="2" type="ORF">H9912_00430</name>
</gene>
<evidence type="ECO:0000313" key="2">
    <source>
        <dbReference type="EMBL" id="HJD30387.1"/>
    </source>
</evidence>
<dbReference type="AlphaFoldDB" id="A0A9D2TYQ8"/>
<dbReference type="EMBL" id="DWUW01000012">
    <property type="protein sequence ID" value="HJD30387.1"/>
    <property type="molecule type" value="Genomic_DNA"/>
</dbReference>
<sequence length="118" mass="12567">MVKHKYIDRICIGAAVLAAMLTILLMFGEQLGIPKASANPGYVTRLFDDSRVHAIDIQIADWGAFIADAEGEEYVACTVEIDGEAFHNIGLRAKGNNSLPAGISGMITGSCTSRITVP</sequence>
<reference evidence="2" key="2">
    <citation type="submission" date="2021-04" db="EMBL/GenBank/DDBJ databases">
        <authorList>
            <person name="Gilroy R."/>
        </authorList>
    </citation>
    <scope>NUCLEOTIDE SEQUENCE</scope>
    <source>
        <strain evidence="2">ChiHjej8B7-25341</strain>
    </source>
</reference>
<proteinExistence type="predicted"/>
<comment type="caution">
    <text evidence="2">The sequence shown here is derived from an EMBL/GenBank/DDBJ whole genome shotgun (WGS) entry which is preliminary data.</text>
</comment>
<keyword evidence="1" id="KW-0812">Transmembrane</keyword>
<name>A0A9D2TYQ8_9FIRM</name>
<dbReference type="Proteomes" id="UP000823851">
    <property type="component" value="Unassembled WGS sequence"/>
</dbReference>
<reference evidence="2" key="1">
    <citation type="journal article" date="2021" name="PeerJ">
        <title>Extensive microbial diversity within the chicken gut microbiome revealed by metagenomics and culture.</title>
        <authorList>
            <person name="Gilroy R."/>
            <person name="Ravi A."/>
            <person name="Getino M."/>
            <person name="Pursley I."/>
            <person name="Horton D.L."/>
            <person name="Alikhan N.F."/>
            <person name="Baker D."/>
            <person name="Gharbi K."/>
            <person name="Hall N."/>
            <person name="Watson M."/>
            <person name="Adriaenssens E.M."/>
            <person name="Foster-Nyarko E."/>
            <person name="Jarju S."/>
            <person name="Secka A."/>
            <person name="Antonio M."/>
            <person name="Oren A."/>
            <person name="Chaudhuri R.R."/>
            <person name="La Ragione R."/>
            <person name="Hildebrand F."/>
            <person name="Pallen M.J."/>
        </authorList>
    </citation>
    <scope>NUCLEOTIDE SEQUENCE</scope>
    <source>
        <strain evidence="2">ChiHjej8B7-25341</strain>
    </source>
</reference>
<organism evidence="2 3">
    <name type="scientific">Candidatus Eisenbergiella stercorigallinarum</name>
    <dbReference type="NCBI Taxonomy" id="2838557"/>
    <lineage>
        <taxon>Bacteria</taxon>
        <taxon>Bacillati</taxon>
        <taxon>Bacillota</taxon>
        <taxon>Clostridia</taxon>
        <taxon>Lachnospirales</taxon>
        <taxon>Lachnospiraceae</taxon>
        <taxon>Eisenbergiella</taxon>
    </lineage>
</organism>
<feature type="transmembrane region" description="Helical" evidence="1">
    <location>
        <begin position="6"/>
        <end position="27"/>
    </location>
</feature>
<keyword evidence="1" id="KW-1133">Transmembrane helix</keyword>
<accession>A0A9D2TYQ8</accession>
<evidence type="ECO:0000313" key="3">
    <source>
        <dbReference type="Proteomes" id="UP000823851"/>
    </source>
</evidence>
<protein>
    <submittedName>
        <fullName evidence="2">Uncharacterized protein</fullName>
    </submittedName>
</protein>
<evidence type="ECO:0000256" key="1">
    <source>
        <dbReference type="SAM" id="Phobius"/>
    </source>
</evidence>
<keyword evidence="1" id="KW-0472">Membrane</keyword>